<reference evidence="1 2" key="1">
    <citation type="journal article" date="2015" name="Microbiome">
        <title>Genomic resolution of linkages in carbon, nitrogen, and sulfur cycling among widespread estuary sediment bacteria.</title>
        <authorList>
            <person name="Baker B.J."/>
            <person name="Lazar C.S."/>
            <person name="Teske A.P."/>
            <person name="Dick G.J."/>
        </authorList>
    </citation>
    <scope>NUCLEOTIDE SEQUENCE [LARGE SCALE GENOMIC DNA]</scope>
    <source>
        <strain evidence="1">DG_78</strain>
    </source>
</reference>
<gene>
    <name evidence="1" type="ORF">AMJ52_09205</name>
</gene>
<dbReference type="Proteomes" id="UP000051012">
    <property type="component" value="Unassembled WGS sequence"/>
</dbReference>
<proteinExistence type="predicted"/>
<dbReference type="PANTHER" id="PTHR42754">
    <property type="entry name" value="ENDOGLUCANASE"/>
    <property type="match status" value="1"/>
</dbReference>
<name>A0A0S7Y8I2_UNCT6</name>
<evidence type="ECO:0000313" key="1">
    <source>
        <dbReference type="EMBL" id="KPJ71000.1"/>
    </source>
</evidence>
<sequence>MSLLPTLSYAQIVEPDTIWTKTYGGDNADIGVSVQHTYEGGYIICGSTESFGTGGYDVWLLKTDSLGDTVWTQTYGSLLNDWGWWVEQTPDSGFIIAGAAKSLGTGPSDLWLIKTDSHGDTTWTKTYGGMGNDYARSVKTTFEGGYIICGASSSFNPHGDCDVYLIKTDSLGDAVWTKTYGDTGEDAGRAVHQTRDYGYIVVGEIQDVNLGDIDVYIIKTDSLGDTLWTKVYGKFYDDKAHSVYENADDNYIITGYTEWPSLGSDIWLLKVDITGDTLWVKQYGDTGDEAGGSVFQTTDGGYIICGYSNSYGTAFDAVYVLRADSLGEIVWTKTIGGNNTENRGYSIQSIAQGEYILTGYSNTNNTSKDVYLVRLGKTESITETTEKPVAYFTSPTIIRGPLVLPENKKCKVYDITGRTVDANKLAPGIYFIEIEGQITHKTIKVR</sequence>
<accession>A0A0S7Y8I2</accession>
<protein>
    <recommendedName>
        <fullName evidence="3">Secretion system C-terminal sorting domain-containing protein</fullName>
    </recommendedName>
</protein>
<dbReference type="PANTHER" id="PTHR42754:SF1">
    <property type="entry name" value="LIPOPROTEIN"/>
    <property type="match status" value="1"/>
</dbReference>
<dbReference type="SUPFAM" id="SSF50998">
    <property type="entry name" value="Quinoprotein alcohol dehydrogenase-like"/>
    <property type="match status" value="1"/>
</dbReference>
<comment type="caution">
    <text evidence="1">The sequence shown here is derived from an EMBL/GenBank/DDBJ whole genome shotgun (WGS) entry which is preliminary data.</text>
</comment>
<dbReference type="AlphaFoldDB" id="A0A0S7Y8I2"/>
<evidence type="ECO:0000313" key="2">
    <source>
        <dbReference type="Proteomes" id="UP000051012"/>
    </source>
</evidence>
<organism evidence="1 2">
    <name type="scientific">candidate division TA06 bacterium DG_78</name>
    <dbReference type="NCBI Taxonomy" id="1703772"/>
    <lineage>
        <taxon>Bacteria</taxon>
        <taxon>Bacteria division TA06</taxon>
    </lineage>
</organism>
<evidence type="ECO:0008006" key="3">
    <source>
        <dbReference type="Google" id="ProtNLM"/>
    </source>
</evidence>
<dbReference type="EMBL" id="LJNI01000147">
    <property type="protein sequence ID" value="KPJ71000.1"/>
    <property type="molecule type" value="Genomic_DNA"/>
</dbReference>
<dbReference type="InterPro" id="IPR011047">
    <property type="entry name" value="Quinoprotein_ADH-like_sf"/>
</dbReference>